<dbReference type="PANTHER" id="PTHR12895">
    <property type="entry name" value="DYMECLIN"/>
    <property type="match status" value="1"/>
</dbReference>
<feature type="compositionally biased region" description="Polar residues" evidence="5">
    <location>
        <begin position="49"/>
        <end position="58"/>
    </location>
</feature>
<reference evidence="6" key="1">
    <citation type="journal article" date="2020" name="Fungal Divers.">
        <title>Resolving the Mortierellaceae phylogeny through synthesis of multi-gene phylogenetics and phylogenomics.</title>
        <authorList>
            <person name="Vandepol N."/>
            <person name="Liber J."/>
            <person name="Desiro A."/>
            <person name="Na H."/>
            <person name="Kennedy M."/>
            <person name="Barry K."/>
            <person name="Grigoriev I.V."/>
            <person name="Miller A.N."/>
            <person name="O'Donnell K."/>
            <person name="Stajich J.E."/>
            <person name="Bonito G."/>
        </authorList>
    </citation>
    <scope>NUCLEOTIDE SEQUENCE</scope>
    <source>
        <strain evidence="6">MES-2147</strain>
    </source>
</reference>
<feature type="region of interest" description="Disordered" evidence="5">
    <location>
        <begin position="1"/>
        <end position="22"/>
    </location>
</feature>
<keyword evidence="4" id="KW-0449">Lipoprotein</keyword>
<gene>
    <name evidence="6" type="ORF">BGZ65_001959</name>
</gene>
<feature type="region of interest" description="Disordered" evidence="5">
    <location>
        <begin position="42"/>
        <end position="71"/>
    </location>
</feature>
<evidence type="ECO:0000313" key="7">
    <source>
        <dbReference type="Proteomes" id="UP000749646"/>
    </source>
</evidence>
<dbReference type="Proteomes" id="UP000749646">
    <property type="component" value="Unassembled WGS sequence"/>
</dbReference>
<proteinExistence type="inferred from homology"/>
<keyword evidence="3" id="KW-0519">Myristate</keyword>
<organism evidence="6 7">
    <name type="scientific">Modicella reniformis</name>
    <dbReference type="NCBI Taxonomy" id="1440133"/>
    <lineage>
        <taxon>Eukaryota</taxon>
        <taxon>Fungi</taxon>
        <taxon>Fungi incertae sedis</taxon>
        <taxon>Mucoromycota</taxon>
        <taxon>Mortierellomycotina</taxon>
        <taxon>Mortierellomycetes</taxon>
        <taxon>Mortierellales</taxon>
        <taxon>Mortierellaceae</taxon>
        <taxon>Modicella</taxon>
    </lineage>
</organism>
<evidence type="ECO:0000256" key="5">
    <source>
        <dbReference type="SAM" id="MobiDB-lite"/>
    </source>
</evidence>
<protein>
    <recommendedName>
        <fullName evidence="2">Dymeclin</fullName>
    </recommendedName>
</protein>
<feature type="region of interest" description="Disordered" evidence="5">
    <location>
        <begin position="83"/>
        <end position="195"/>
    </location>
</feature>
<dbReference type="Pfam" id="PF09742">
    <property type="entry name" value="Dymeclin"/>
    <property type="match status" value="1"/>
</dbReference>
<dbReference type="PANTHER" id="PTHR12895:SF9">
    <property type="entry name" value="DYMECLIN"/>
    <property type="match status" value="1"/>
</dbReference>
<evidence type="ECO:0000256" key="4">
    <source>
        <dbReference type="ARBA" id="ARBA00023288"/>
    </source>
</evidence>
<comment type="similarity">
    <text evidence="1">Belongs to the dymeclin family.</text>
</comment>
<comment type="caution">
    <text evidence="6">The sequence shown here is derived from an EMBL/GenBank/DDBJ whole genome shotgun (WGS) entry which is preliminary data.</text>
</comment>
<accession>A0A9P6LT18</accession>
<name>A0A9P6LT18_9FUNG</name>
<dbReference type="GO" id="GO:0007030">
    <property type="term" value="P:Golgi organization"/>
    <property type="evidence" value="ECO:0007669"/>
    <property type="project" value="TreeGrafter"/>
</dbReference>
<feature type="compositionally biased region" description="Polar residues" evidence="5">
    <location>
        <begin position="12"/>
        <end position="22"/>
    </location>
</feature>
<dbReference type="EMBL" id="JAAAHW010009732">
    <property type="protein sequence ID" value="KAF9936900.1"/>
    <property type="molecule type" value="Genomic_DNA"/>
</dbReference>
<dbReference type="AlphaFoldDB" id="A0A9P6LT18"/>
<dbReference type="InterPro" id="IPR019142">
    <property type="entry name" value="Dymeclin"/>
</dbReference>
<dbReference type="OrthoDB" id="2446467at2759"/>
<keyword evidence="7" id="KW-1185">Reference proteome</keyword>
<sequence>MSTKPDPPRATPPSTASRDSTTLAPIAYAHRQSQEHVALSLHRLEISPSARSGTTTSAPGHDLGSVTHPLDTADYRGSHRLFKSDVPVSDSNTYTGRPVLDSSRRYSSGHPSLPQSNALPNPASGGSTLASKRLSKFGGQTPTIAPPPEYPSAGQKGPSAPPAIKSPSSGFHTFAPDFINSPHDPDNHHQTNSLFNSVPHSPAFSISSFSGIIPSSNSISSINSASQIKASALELKQPITVKNFESILLLGPTQQAAIKTLCSNRVLSRIDTIGWYSVIGAQKFPTITSSQDAYDIEMATTCMAIEFGANNSQTQNFNTLVLQLISQLKLIKDQDYKGYFEMEHWDGSLLRLEIRTNRSSLHHVHSDIPSHAYNALFLTRIFLNHFISHMSSAQLISFFEGSDLSADAQQEALGVVSFKGCKLGVDQTLVTDTRSYAEQLIQEAIGVVLNLDVGSSPSAYEFYEETLNLIIVMA</sequence>
<evidence type="ECO:0000256" key="3">
    <source>
        <dbReference type="ARBA" id="ARBA00022707"/>
    </source>
</evidence>
<feature type="compositionally biased region" description="Polar residues" evidence="5">
    <location>
        <begin position="105"/>
        <end position="130"/>
    </location>
</feature>
<evidence type="ECO:0000256" key="2">
    <source>
        <dbReference type="ARBA" id="ARBA00015736"/>
    </source>
</evidence>
<evidence type="ECO:0000256" key="1">
    <source>
        <dbReference type="ARBA" id="ARBA00010603"/>
    </source>
</evidence>
<dbReference type="GO" id="GO:0005794">
    <property type="term" value="C:Golgi apparatus"/>
    <property type="evidence" value="ECO:0007669"/>
    <property type="project" value="TreeGrafter"/>
</dbReference>
<feature type="compositionally biased region" description="Low complexity" evidence="5">
    <location>
        <begin position="156"/>
        <end position="170"/>
    </location>
</feature>
<evidence type="ECO:0000313" key="6">
    <source>
        <dbReference type="EMBL" id="KAF9936900.1"/>
    </source>
</evidence>
<feature type="non-terminal residue" evidence="6">
    <location>
        <position position="1"/>
    </location>
</feature>